<keyword evidence="2" id="KW-1185">Reference proteome</keyword>
<evidence type="ECO:0008006" key="3">
    <source>
        <dbReference type="Google" id="ProtNLM"/>
    </source>
</evidence>
<comment type="caution">
    <text evidence="1">The sequence shown here is derived from an EMBL/GenBank/DDBJ whole genome shotgun (WGS) entry which is preliminary data.</text>
</comment>
<organism evidence="1 2">
    <name type="scientific">Carnegiea gigantea</name>
    <dbReference type="NCBI Taxonomy" id="171969"/>
    <lineage>
        <taxon>Eukaryota</taxon>
        <taxon>Viridiplantae</taxon>
        <taxon>Streptophyta</taxon>
        <taxon>Embryophyta</taxon>
        <taxon>Tracheophyta</taxon>
        <taxon>Spermatophyta</taxon>
        <taxon>Magnoliopsida</taxon>
        <taxon>eudicotyledons</taxon>
        <taxon>Gunneridae</taxon>
        <taxon>Pentapetalae</taxon>
        <taxon>Caryophyllales</taxon>
        <taxon>Cactineae</taxon>
        <taxon>Cactaceae</taxon>
        <taxon>Cactoideae</taxon>
        <taxon>Echinocereeae</taxon>
        <taxon>Carnegiea</taxon>
    </lineage>
</organism>
<sequence>MCGKLGHTLKACEDVDPDTPASRLQYGAWLRGSALKTRRCYAELELHEERKLFAAFRNNKSHCKVKQRLTYTDQQHTGLDGSSSSSGKSGHEAKMAMDELEVAVIGNEFLKWKIDHVLEPKGGEKLKAVESLVVDNPPFDTRVFVDSRGRSGGLGMLRKRGRSVDFLSSLINHIDVKLKWRADGPEWRSTGKDFTWWNGQSGCDSIEERLDRYCATSDWSALFPEVKVSHIDDDMSDHLLIVLHCFEEKRVRRNRRRKWFENMWSFDSSYEDIIRGAWAG</sequence>
<dbReference type="OrthoDB" id="1113909at2759"/>
<dbReference type="EMBL" id="JAKOGI010000003">
    <property type="protein sequence ID" value="KAJ8452727.1"/>
    <property type="molecule type" value="Genomic_DNA"/>
</dbReference>
<accession>A0A9Q1QSC7</accession>
<evidence type="ECO:0000313" key="2">
    <source>
        <dbReference type="Proteomes" id="UP001153076"/>
    </source>
</evidence>
<dbReference type="InterPro" id="IPR036691">
    <property type="entry name" value="Endo/exonu/phosph_ase_sf"/>
</dbReference>
<dbReference type="PANTHER" id="PTHR33710">
    <property type="entry name" value="BNAC02G09200D PROTEIN"/>
    <property type="match status" value="1"/>
</dbReference>
<dbReference type="SUPFAM" id="SSF56219">
    <property type="entry name" value="DNase I-like"/>
    <property type="match status" value="1"/>
</dbReference>
<dbReference type="PANTHER" id="PTHR33710:SF86">
    <property type="entry name" value="VIRAL MOVEMENT PROTEIN"/>
    <property type="match status" value="1"/>
</dbReference>
<dbReference type="Gene3D" id="3.60.10.10">
    <property type="entry name" value="Endonuclease/exonuclease/phosphatase"/>
    <property type="match status" value="1"/>
</dbReference>
<gene>
    <name evidence="1" type="ORF">Cgig2_005063</name>
</gene>
<reference evidence="1" key="1">
    <citation type="submission" date="2022-04" db="EMBL/GenBank/DDBJ databases">
        <title>Carnegiea gigantea Genome sequencing and assembly v2.</title>
        <authorList>
            <person name="Copetti D."/>
            <person name="Sanderson M.J."/>
            <person name="Burquez A."/>
            <person name="Wojciechowski M.F."/>
        </authorList>
    </citation>
    <scope>NUCLEOTIDE SEQUENCE</scope>
    <source>
        <strain evidence="1">SGP5-SGP5p</strain>
        <tissue evidence="1">Aerial part</tissue>
    </source>
</reference>
<dbReference type="Proteomes" id="UP001153076">
    <property type="component" value="Unassembled WGS sequence"/>
</dbReference>
<evidence type="ECO:0000313" key="1">
    <source>
        <dbReference type="EMBL" id="KAJ8452727.1"/>
    </source>
</evidence>
<dbReference type="AlphaFoldDB" id="A0A9Q1QSC7"/>
<protein>
    <recommendedName>
        <fullName evidence="3">Reverse transcriptase</fullName>
    </recommendedName>
</protein>
<proteinExistence type="predicted"/>
<name>A0A9Q1QSC7_9CARY</name>